<dbReference type="Proteomes" id="UP000012174">
    <property type="component" value="Unassembled WGS sequence"/>
</dbReference>
<protein>
    <recommendedName>
        <fullName evidence="2">EthD domain-containing protein</fullName>
    </recommendedName>
</protein>
<evidence type="ECO:0000259" key="2">
    <source>
        <dbReference type="Pfam" id="PF07110"/>
    </source>
</evidence>
<sequence length="166" mass="18926">MSATTESSPGRLLRMTLQVYGNLKNKPEANEAFSRDYLAKVASIHARNGIFMYQQIFTPPPYRAALDEMNRRGNRGWVIDDHDITVEFYFRNFAELEKINQDPEFQELQAAEGPYVNLIHTVVTLGWVEKYVDEGKVVNVKNGKSTYPPWSELQDLSTAFPAPPAQ</sequence>
<keyword evidence="4" id="KW-1185">Reference proteome</keyword>
<dbReference type="GO" id="GO:0016491">
    <property type="term" value="F:oxidoreductase activity"/>
    <property type="evidence" value="ECO:0007669"/>
    <property type="project" value="InterPro"/>
</dbReference>
<evidence type="ECO:0000313" key="3">
    <source>
        <dbReference type="EMBL" id="EMR72125.1"/>
    </source>
</evidence>
<comment type="similarity">
    <text evidence="1">Belongs to the tpcK family.</text>
</comment>
<dbReference type="OMA" id="GWVIDDH"/>
<dbReference type="OrthoDB" id="3183782at2759"/>
<dbReference type="HOGENOM" id="CLU_115019_0_1_1"/>
<accession>M7TZP6</accession>
<name>M7TZP6_EUTLA</name>
<feature type="domain" description="EthD" evidence="2">
    <location>
        <begin position="38"/>
        <end position="114"/>
    </location>
</feature>
<gene>
    <name evidence="3" type="ORF">UCREL1_834</name>
</gene>
<dbReference type="EMBL" id="KB705518">
    <property type="protein sequence ID" value="EMR72125.1"/>
    <property type="molecule type" value="Genomic_DNA"/>
</dbReference>
<proteinExistence type="inferred from homology"/>
<organism evidence="3 4">
    <name type="scientific">Eutypa lata (strain UCR-EL1)</name>
    <name type="common">Grapevine dieback disease fungus</name>
    <name type="synonym">Eutypa armeniacae</name>
    <dbReference type="NCBI Taxonomy" id="1287681"/>
    <lineage>
        <taxon>Eukaryota</taxon>
        <taxon>Fungi</taxon>
        <taxon>Dikarya</taxon>
        <taxon>Ascomycota</taxon>
        <taxon>Pezizomycotina</taxon>
        <taxon>Sordariomycetes</taxon>
        <taxon>Xylariomycetidae</taxon>
        <taxon>Xylariales</taxon>
        <taxon>Diatrypaceae</taxon>
        <taxon>Eutypa</taxon>
    </lineage>
</organism>
<evidence type="ECO:0000313" key="4">
    <source>
        <dbReference type="Proteomes" id="UP000012174"/>
    </source>
</evidence>
<dbReference type="KEGG" id="ela:UCREL1_834"/>
<reference evidence="4" key="1">
    <citation type="journal article" date="2013" name="Genome Announc.">
        <title>Draft genome sequence of the grapevine dieback fungus Eutypa lata UCR-EL1.</title>
        <authorList>
            <person name="Blanco-Ulate B."/>
            <person name="Rolshausen P.E."/>
            <person name="Cantu D."/>
        </authorList>
    </citation>
    <scope>NUCLEOTIDE SEQUENCE [LARGE SCALE GENOMIC DNA]</scope>
    <source>
        <strain evidence="4">UCR-EL1</strain>
    </source>
</reference>
<dbReference type="InterPro" id="IPR009799">
    <property type="entry name" value="EthD_dom"/>
</dbReference>
<evidence type="ECO:0000256" key="1">
    <source>
        <dbReference type="ARBA" id="ARBA00005986"/>
    </source>
</evidence>
<dbReference type="eggNOG" id="ENOG502SS89">
    <property type="taxonomic scope" value="Eukaryota"/>
</dbReference>
<dbReference type="AlphaFoldDB" id="M7TZP6"/>
<dbReference type="Pfam" id="PF07110">
    <property type="entry name" value="EthD"/>
    <property type="match status" value="1"/>
</dbReference>